<evidence type="ECO:0000256" key="1">
    <source>
        <dbReference type="SAM" id="MobiDB-lite"/>
    </source>
</evidence>
<name>A0A4P9ZTI9_9FUNG</name>
<accession>A0A4P9ZTI9</accession>
<dbReference type="EMBL" id="ML002587">
    <property type="protein sequence ID" value="RKP36833.1"/>
    <property type="molecule type" value="Genomic_DNA"/>
</dbReference>
<organism evidence="2 3">
    <name type="scientific">Dimargaris cristalligena</name>
    <dbReference type="NCBI Taxonomy" id="215637"/>
    <lineage>
        <taxon>Eukaryota</taxon>
        <taxon>Fungi</taxon>
        <taxon>Fungi incertae sedis</taxon>
        <taxon>Zoopagomycota</taxon>
        <taxon>Kickxellomycotina</taxon>
        <taxon>Dimargaritomycetes</taxon>
        <taxon>Dimargaritales</taxon>
        <taxon>Dimargaritaceae</taxon>
        <taxon>Dimargaris</taxon>
    </lineage>
</organism>
<proteinExistence type="predicted"/>
<evidence type="ECO:0000313" key="2">
    <source>
        <dbReference type="EMBL" id="RKP36833.1"/>
    </source>
</evidence>
<keyword evidence="3" id="KW-1185">Reference proteome</keyword>
<dbReference type="AlphaFoldDB" id="A0A4P9ZTI9"/>
<gene>
    <name evidence="2" type="ORF">BJ085DRAFT_38854</name>
</gene>
<feature type="compositionally biased region" description="Basic and acidic residues" evidence="1">
    <location>
        <begin position="1"/>
        <end position="12"/>
    </location>
</feature>
<feature type="region of interest" description="Disordered" evidence="1">
    <location>
        <begin position="1"/>
        <end position="98"/>
    </location>
</feature>
<sequence length="169" mass="19522">MGRDRSPSSRRERKEHRSHRKDRKRDDRHGHRDRDRSESERHSKDKRRKKDDSPPPAEPVDLDSFWVEKTPSAPPAPTEPSAQVVTLPNFDDQGRPLNLDQEPLLQHLKAGTSETKAQRRRPVSVLDEGKDTDIMTMLHQEKYANSQSTDRQMAKRILRDAKFKASGGN</sequence>
<feature type="compositionally biased region" description="Basic residues" evidence="1">
    <location>
        <begin position="13"/>
        <end position="23"/>
    </location>
</feature>
<reference evidence="3" key="1">
    <citation type="journal article" date="2018" name="Nat. Microbiol.">
        <title>Leveraging single-cell genomics to expand the fungal tree of life.</title>
        <authorList>
            <person name="Ahrendt S.R."/>
            <person name="Quandt C.A."/>
            <person name="Ciobanu D."/>
            <person name="Clum A."/>
            <person name="Salamov A."/>
            <person name="Andreopoulos B."/>
            <person name="Cheng J.F."/>
            <person name="Woyke T."/>
            <person name="Pelin A."/>
            <person name="Henrissat B."/>
            <person name="Reynolds N.K."/>
            <person name="Benny G.L."/>
            <person name="Smith M.E."/>
            <person name="James T.Y."/>
            <person name="Grigoriev I.V."/>
        </authorList>
    </citation>
    <scope>NUCLEOTIDE SEQUENCE [LARGE SCALE GENOMIC DNA]</scope>
    <source>
        <strain evidence="3">RSA 468</strain>
    </source>
</reference>
<dbReference type="Proteomes" id="UP000268162">
    <property type="component" value="Unassembled WGS sequence"/>
</dbReference>
<feature type="compositionally biased region" description="Basic and acidic residues" evidence="1">
    <location>
        <begin position="24"/>
        <end position="43"/>
    </location>
</feature>
<evidence type="ECO:0000313" key="3">
    <source>
        <dbReference type="Proteomes" id="UP000268162"/>
    </source>
</evidence>
<feature type="region of interest" description="Disordered" evidence="1">
    <location>
        <begin position="109"/>
        <end position="128"/>
    </location>
</feature>
<protein>
    <submittedName>
        <fullName evidence="2">Uncharacterized protein</fullName>
    </submittedName>
</protein>